<dbReference type="Pfam" id="PF04042">
    <property type="entry name" value="DNA_pol_E_B"/>
    <property type="match status" value="1"/>
</dbReference>
<protein>
    <submittedName>
        <fullName evidence="4">DNA polymerase subunit delta-2</fullName>
    </submittedName>
</protein>
<feature type="domain" description="DNA polymerase alpha/delta/epsilon subunit B" evidence="3">
    <location>
        <begin position="35"/>
        <end position="109"/>
    </location>
</feature>
<organism evidence="4 5">
    <name type="scientific">Grifola frondosa</name>
    <name type="common">Maitake</name>
    <name type="synonym">Polyporus frondosus</name>
    <dbReference type="NCBI Taxonomy" id="5627"/>
    <lineage>
        <taxon>Eukaryota</taxon>
        <taxon>Fungi</taxon>
        <taxon>Dikarya</taxon>
        <taxon>Basidiomycota</taxon>
        <taxon>Agaricomycotina</taxon>
        <taxon>Agaricomycetes</taxon>
        <taxon>Polyporales</taxon>
        <taxon>Grifolaceae</taxon>
        <taxon>Grifola</taxon>
    </lineage>
</organism>
<evidence type="ECO:0000256" key="2">
    <source>
        <dbReference type="ARBA" id="ARBA00022705"/>
    </source>
</evidence>
<dbReference type="AlphaFoldDB" id="A0A1C7MLI8"/>
<dbReference type="Gene3D" id="3.60.21.50">
    <property type="match status" value="1"/>
</dbReference>
<reference evidence="4 5" key="1">
    <citation type="submission" date="2016-03" db="EMBL/GenBank/DDBJ databases">
        <title>Whole genome sequencing of Grifola frondosa 9006-11.</title>
        <authorList>
            <person name="Min B."/>
            <person name="Park H."/>
            <person name="Kim J.-G."/>
            <person name="Cho H."/>
            <person name="Oh Y.-L."/>
            <person name="Kong W.-S."/>
            <person name="Choi I.-G."/>
        </authorList>
    </citation>
    <scope>NUCLEOTIDE SEQUENCE [LARGE SCALE GENOMIC DNA]</scope>
    <source>
        <strain evidence="4 5">9006-11</strain>
    </source>
</reference>
<evidence type="ECO:0000259" key="3">
    <source>
        <dbReference type="Pfam" id="PF04042"/>
    </source>
</evidence>
<dbReference type="PANTHER" id="PTHR10416:SF0">
    <property type="entry name" value="DNA POLYMERASE DELTA SUBUNIT 2"/>
    <property type="match status" value="1"/>
</dbReference>
<dbReference type="OMA" id="YSEANDQ"/>
<comment type="similarity">
    <text evidence="1">Belongs to the DNA polymerase delta/II small subunit family.</text>
</comment>
<comment type="caution">
    <text evidence="4">The sequence shown here is derived from an EMBL/GenBank/DDBJ whole genome shotgun (WGS) entry which is preliminary data.</text>
</comment>
<dbReference type="GO" id="GO:0043625">
    <property type="term" value="C:delta DNA polymerase complex"/>
    <property type="evidence" value="ECO:0007669"/>
    <property type="project" value="TreeGrafter"/>
</dbReference>
<dbReference type="GO" id="GO:0006271">
    <property type="term" value="P:DNA strand elongation involved in DNA replication"/>
    <property type="evidence" value="ECO:0007669"/>
    <property type="project" value="TreeGrafter"/>
</dbReference>
<dbReference type="OrthoDB" id="3763at2759"/>
<dbReference type="InterPro" id="IPR024826">
    <property type="entry name" value="DNA_pol_delta/II_ssu"/>
</dbReference>
<evidence type="ECO:0000313" key="4">
    <source>
        <dbReference type="EMBL" id="OBZ75864.1"/>
    </source>
</evidence>
<evidence type="ECO:0000313" key="5">
    <source>
        <dbReference type="Proteomes" id="UP000092993"/>
    </source>
</evidence>
<keyword evidence="5" id="KW-1185">Reference proteome</keyword>
<evidence type="ECO:0000256" key="1">
    <source>
        <dbReference type="ARBA" id="ARBA00006035"/>
    </source>
</evidence>
<dbReference type="Proteomes" id="UP000092993">
    <property type="component" value="Unassembled WGS sequence"/>
</dbReference>
<dbReference type="InterPro" id="IPR007185">
    <property type="entry name" value="DNA_pol_a/d/e_bsu"/>
</dbReference>
<sequence>MFGGAAAFSSFICETNPTYIRLGPEHASSSASAARTLLVNAGQPLDDMYKYVPTPPATRLGLAEATLRWRHMAPSAPDTLWCHPYFAVDPFIIGETPDVYVIGNQPAFRTKIVEERGEEGEGEGGDKRCRIVLVPGFRETGVLVLVNMRTLAVKTVQFAVEGMSAGGGET</sequence>
<accession>A0A1C7MLI8</accession>
<gene>
    <name evidence="4" type="primary">cdc1</name>
    <name evidence="4" type="ORF">A0H81_04581</name>
</gene>
<keyword evidence="2" id="KW-0235">DNA replication</keyword>
<dbReference type="STRING" id="5627.A0A1C7MLI8"/>
<dbReference type="PANTHER" id="PTHR10416">
    <property type="entry name" value="DNA POLYMERASE DELTA SUBUNIT 2"/>
    <property type="match status" value="1"/>
</dbReference>
<dbReference type="EMBL" id="LUGG01000004">
    <property type="protein sequence ID" value="OBZ75864.1"/>
    <property type="molecule type" value="Genomic_DNA"/>
</dbReference>
<dbReference type="GO" id="GO:0003677">
    <property type="term" value="F:DNA binding"/>
    <property type="evidence" value="ECO:0007669"/>
    <property type="project" value="InterPro"/>
</dbReference>
<name>A0A1C7MLI8_GRIFR</name>
<proteinExistence type="inferred from homology"/>